<dbReference type="RefSeq" id="WP_386805853.1">
    <property type="nucleotide sequence ID" value="NZ_JBHTMU010000043.1"/>
</dbReference>
<feature type="region of interest" description="Disordered" evidence="1">
    <location>
        <begin position="72"/>
        <end position="98"/>
    </location>
</feature>
<proteinExistence type="predicted"/>
<dbReference type="Proteomes" id="UP001597135">
    <property type="component" value="Unassembled WGS sequence"/>
</dbReference>
<sequence>MTKTTYVATAPDGSQHTRKTDRTYTHAVLLEGKEGWGAVGFCGRPDLAEKKRGEHPGSIVVECGVLGDRAADVPEAEATEKAESTAPDADEVPEREQTVDEKIAAAKVHGPEPTRTIGSLVQELLMDPDLGYLAIVDRVVAEFPDAKTSVRSVASVAAAMRKRGVDVPMRRRSKG</sequence>
<evidence type="ECO:0000256" key="1">
    <source>
        <dbReference type="SAM" id="MobiDB-lite"/>
    </source>
</evidence>
<name>A0ABW3ZME5_9RHOB</name>
<gene>
    <name evidence="2" type="ORF">ACFQ4E_17700</name>
</gene>
<comment type="caution">
    <text evidence="2">The sequence shown here is derived from an EMBL/GenBank/DDBJ whole genome shotgun (WGS) entry which is preliminary data.</text>
</comment>
<keyword evidence="3" id="KW-1185">Reference proteome</keyword>
<dbReference type="EMBL" id="JBHTMU010000043">
    <property type="protein sequence ID" value="MFD1344269.1"/>
    <property type="molecule type" value="Genomic_DNA"/>
</dbReference>
<evidence type="ECO:0000313" key="3">
    <source>
        <dbReference type="Proteomes" id="UP001597135"/>
    </source>
</evidence>
<protein>
    <recommendedName>
        <fullName evidence="4">Transposase</fullName>
    </recommendedName>
</protein>
<evidence type="ECO:0008006" key="4">
    <source>
        <dbReference type="Google" id="ProtNLM"/>
    </source>
</evidence>
<accession>A0ABW3ZME5</accession>
<organism evidence="2 3">
    <name type="scientific">Litorisediminicola beolgyonensis</name>
    <dbReference type="NCBI Taxonomy" id="1173614"/>
    <lineage>
        <taxon>Bacteria</taxon>
        <taxon>Pseudomonadati</taxon>
        <taxon>Pseudomonadota</taxon>
        <taxon>Alphaproteobacteria</taxon>
        <taxon>Rhodobacterales</taxon>
        <taxon>Paracoccaceae</taxon>
        <taxon>Litorisediminicola</taxon>
    </lineage>
</organism>
<reference evidence="3" key="1">
    <citation type="journal article" date="2019" name="Int. J. Syst. Evol. Microbiol.">
        <title>The Global Catalogue of Microorganisms (GCM) 10K type strain sequencing project: providing services to taxonomists for standard genome sequencing and annotation.</title>
        <authorList>
            <consortium name="The Broad Institute Genomics Platform"/>
            <consortium name="The Broad Institute Genome Sequencing Center for Infectious Disease"/>
            <person name="Wu L."/>
            <person name="Ma J."/>
        </authorList>
    </citation>
    <scope>NUCLEOTIDE SEQUENCE [LARGE SCALE GENOMIC DNA]</scope>
    <source>
        <strain evidence="3">CCUG 62953</strain>
    </source>
</reference>
<evidence type="ECO:0000313" key="2">
    <source>
        <dbReference type="EMBL" id="MFD1344269.1"/>
    </source>
</evidence>
<feature type="region of interest" description="Disordered" evidence="1">
    <location>
        <begin position="1"/>
        <end position="20"/>
    </location>
</feature>